<dbReference type="Gene3D" id="3.40.1110.10">
    <property type="entry name" value="Calcium-transporting ATPase, cytoplasmic domain N"/>
    <property type="match status" value="1"/>
</dbReference>
<evidence type="ECO:0000259" key="14">
    <source>
        <dbReference type="Pfam" id="PF00122"/>
    </source>
</evidence>
<dbReference type="FunFam" id="2.70.150.10:FF:000020">
    <property type="entry name" value="Copper-exporting P-type ATPase A"/>
    <property type="match status" value="1"/>
</dbReference>
<evidence type="ECO:0000256" key="5">
    <source>
        <dbReference type="ARBA" id="ARBA00022723"/>
    </source>
</evidence>
<organism evidence="15 16">
    <name type="scientific">Venenivibrio stagnispumantis</name>
    <dbReference type="NCBI Taxonomy" id="407998"/>
    <lineage>
        <taxon>Bacteria</taxon>
        <taxon>Pseudomonadati</taxon>
        <taxon>Aquificota</taxon>
        <taxon>Aquificia</taxon>
        <taxon>Aquificales</taxon>
        <taxon>Hydrogenothermaceae</taxon>
        <taxon>Venenivibrio</taxon>
    </lineage>
</organism>
<dbReference type="SUPFAM" id="SSF81653">
    <property type="entry name" value="Calcium ATPase, transduction domain A"/>
    <property type="match status" value="1"/>
</dbReference>
<dbReference type="Gene3D" id="3.40.50.1000">
    <property type="entry name" value="HAD superfamily/HAD-like"/>
    <property type="match status" value="1"/>
</dbReference>
<evidence type="ECO:0000313" key="15">
    <source>
        <dbReference type="EMBL" id="SMP21411.1"/>
    </source>
</evidence>
<keyword evidence="9" id="KW-1133">Transmembrane helix</keyword>
<dbReference type="AlphaFoldDB" id="A0AA45WPF2"/>
<keyword evidence="7 13" id="KW-0067">ATP-binding</keyword>
<dbReference type="GO" id="GO:0016463">
    <property type="term" value="F:P-type zinc transporter activity"/>
    <property type="evidence" value="ECO:0007669"/>
    <property type="project" value="UniProtKB-EC"/>
</dbReference>
<dbReference type="SFLD" id="SFLDG00002">
    <property type="entry name" value="C1.7:_P-type_atpase_like"/>
    <property type="match status" value="1"/>
</dbReference>
<evidence type="ECO:0000256" key="8">
    <source>
        <dbReference type="ARBA" id="ARBA00022967"/>
    </source>
</evidence>
<comment type="similarity">
    <text evidence="2 13">Belongs to the cation transport ATPase (P-type) (TC 3.A.3) family. Type IB subfamily.</text>
</comment>
<dbReference type="InterPro" id="IPR001757">
    <property type="entry name" value="P_typ_ATPase"/>
</dbReference>
<dbReference type="PROSITE" id="PS00154">
    <property type="entry name" value="ATPASE_E1_E2"/>
    <property type="match status" value="1"/>
</dbReference>
<dbReference type="PANTHER" id="PTHR48085">
    <property type="entry name" value="CADMIUM/ZINC-TRANSPORTING ATPASE HMA2-RELATED"/>
    <property type="match status" value="1"/>
</dbReference>
<evidence type="ECO:0000256" key="9">
    <source>
        <dbReference type="ARBA" id="ARBA00022989"/>
    </source>
</evidence>
<evidence type="ECO:0000256" key="12">
    <source>
        <dbReference type="ARBA" id="ARBA00047308"/>
    </source>
</evidence>
<proteinExistence type="inferred from homology"/>
<dbReference type="InterPro" id="IPR018303">
    <property type="entry name" value="ATPase_P-typ_P_site"/>
</dbReference>
<dbReference type="InterPro" id="IPR023214">
    <property type="entry name" value="HAD_sf"/>
</dbReference>
<dbReference type="SFLD" id="SFLDF00027">
    <property type="entry name" value="p-type_atpase"/>
    <property type="match status" value="1"/>
</dbReference>
<keyword evidence="5 13" id="KW-0479">Metal-binding</keyword>
<evidence type="ECO:0000313" key="16">
    <source>
        <dbReference type="Proteomes" id="UP001157947"/>
    </source>
</evidence>
<evidence type="ECO:0000256" key="11">
    <source>
        <dbReference type="ARBA" id="ARBA00039097"/>
    </source>
</evidence>
<evidence type="ECO:0000256" key="7">
    <source>
        <dbReference type="ARBA" id="ARBA00022840"/>
    </source>
</evidence>
<dbReference type="InterPro" id="IPR027256">
    <property type="entry name" value="P-typ_ATPase_IB"/>
</dbReference>
<dbReference type="InterPro" id="IPR008250">
    <property type="entry name" value="ATPase_P-typ_transduc_dom_A_sf"/>
</dbReference>
<dbReference type="InterPro" id="IPR036412">
    <property type="entry name" value="HAD-like_sf"/>
</dbReference>
<dbReference type="GO" id="GO:0060003">
    <property type="term" value="P:copper ion export"/>
    <property type="evidence" value="ECO:0007669"/>
    <property type="project" value="UniProtKB-ARBA"/>
</dbReference>
<name>A0AA45WPF2_9AQUI</name>
<dbReference type="SFLD" id="SFLDS00003">
    <property type="entry name" value="Haloacid_Dehalogenase"/>
    <property type="match status" value="1"/>
</dbReference>
<keyword evidence="6 13" id="KW-0547">Nucleotide-binding</keyword>
<dbReference type="NCBIfam" id="TIGR01525">
    <property type="entry name" value="ATPase-IB_hvy"/>
    <property type="match status" value="1"/>
</dbReference>
<dbReference type="InterPro" id="IPR059000">
    <property type="entry name" value="ATPase_P-type_domA"/>
</dbReference>
<dbReference type="InterPro" id="IPR023299">
    <property type="entry name" value="ATPase_P-typ_cyto_dom_N"/>
</dbReference>
<dbReference type="Pfam" id="PF00122">
    <property type="entry name" value="E1-E2_ATPase"/>
    <property type="match status" value="1"/>
</dbReference>
<protein>
    <recommendedName>
        <fullName evidence="11">P-type Zn(2+) transporter</fullName>
        <ecNumber evidence="11">7.2.2.12</ecNumber>
    </recommendedName>
</protein>
<dbReference type="SUPFAM" id="SSF56784">
    <property type="entry name" value="HAD-like"/>
    <property type="match status" value="1"/>
</dbReference>
<gene>
    <name evidence="15" type="ORF">SAMN06264868_12311</name>
</gene>
<dbReference type="Proteomes" id="UP001157947">
    <property type="component" value="Unassembled WGS sequence"/>
</dbReference>
<keyword evidence="16" id="KW-1185">Reference proteome</keyword>
<comment type="subcellular location">
    <subcellularLocation>
        <location evidence="1">Cell membrane</location>
        <topology evidence="1">Multi-pass membrane protein</topology>
    </subcellularLocation>
</comment>
<dbReference type="InterPro" id="IPR051014">
    <property type="entry name" value="Cation_Transport_ATPase_IB"/>
</dbReference>
<keyword evidence="8" id="KW-1278">Translocase</keyword>
<dbReference type="PRINTS" id="PR00120">
    <property type="entry name" value="HATPASE"/>
</dbReference>
<dbReference type="EMBL" id="FXTX01000023">
    <property type="protein sequence ID" value="SMP21411.1"/>
    <property type="molecule type" value="Genomic_DNA"/>
</dbReference>
<evidence type="ECO:0000256" key="2">
    <source>
        <dbReference type="ARBA" id="ARBA00006024"/>
    </source>
</evidence>
<dbReference type="Gene3D" id="2.70.150.10">
    <property type="entry name" value="Calcium-transporting ATPase, cytoplasmic transduction domain A"/>
    <property type="match status" value="1"/>
</dbReference>
<dbReference type="InterPro" id="IPR044492">
    <property type="entry name" value="P_typ_ATPase_HD_dom"/>
</dbReference>
<feature type="domain" description="P-type ATPase A" evidence="14">
    <location>
        <begin position="213"/>
        <end position="306"/>
    </location>
</feature>
<sequence length="713" mass="78415">MAIPYTINSFLSGRLQIKSEFLKYIHVSEFTIENYLKNHFKGVKKVKVSKKTGRLTLEYDKESFNPIGFFEFLNNISSETILEILSNAENGFIKPAKQEEEGNAKKWFLLNSSAFGLFLFRASIPANILTGITLALAIPVFKKALNSIRERKIDVHLLDSSAIALSAFQGNPLSSLLMTWLLSLGDLIEEKTQGTAHKAIEELLNYKNEEAWLVIDDGQAVRVPVEKIKKGDKIVVYTGEKITVDGIVEEGEALVNQASLTGESNPVLKKKEDKVYAGTFVEDGKLYIIAEKVGDETALAKIVHIIEESASQPIETQKKAEEVANKAVIPTLIAAGTVYGLTGNINRATSTLIIDYHTGIHVSIPVSVMSHMTLAAKRGILFKSGRHLEILHKVDTVVFDKTGTLTIGHPEITEIIAYKVSEIELLQIAASLEQRLTHPVAKSIVNHALEKGIELLPREDSKYHMGLGIEAKINGEKYYIGSTRFMEHIGIKTPQKAVEDRERMHEDGESVLYVVKGKTILGLIGFSDPPRPESKKVVEILHKMGREVILCTGDNIGAAALIAKKLGIKRFYARAFPDEKAKIIKELKKEGRTVAFLGDGVNDSPALSVADVGISIRSGADIAIEVADVVINNNLCNLIEAFKIADLSLENIEQNIKINTTANTIGLLGAMFGIFNPVTATIINNGTTVLLGLNALKPIWKKDTKYLDEICKI</sequence>
<dbReference type="RefSeq" id="WP_265133663.1">
    <property type="nucleotide sequence ID" value="NZ_FXTX01000023.1"/>
</dbReference>
<dbReference type="GO" id="GO:0046872">
    <property type="term" value="F:metal ion binding"/>
    <property type="evidence" value="ECO:0007669"/>
    <property type="project" value="UniProtKB-KW"/>
</dbReference>
<dbReference type="GO" id="GO:0005524">
    <property type="term" value="F:ATP binding"/>
    <property type="evidence" value="ECO:0007669"/>
    <property type="project" value="UniProtKB-UniRule"/>
</dbReference>
<evidence type="ECO:0000256" key="13">
    <source>
        <dbReference type="RuleBase" id="RU362081"/>
    </source>
</evidence>
<reference evidence="15" key="1">
    <citation type="submission" date="2017-05" db="EMBL/GenBank/DDBJ databases">
        <authorList>
            <person name="Varghese N."/>
            <person name="Submissions S."/>
        </authorList>
    </citation>
    <scope>NUCLEOTIDE SEQUENCE</scope>
    <source>
        <strain evidence="15">DSM 18763</strain>
    </source>
</reference>
<evidence type="ECO:0000256" key="6">
    <source>
        <dbReference type="ARBA" id="ARBA00022741"/>
    </source>
</evidence>
<dbReference type="GO" id="GO:0016887">
    <property type="term" value="F:ATP hydrolysis activity"/>
    <property type="evidence" value="ECO:0007669"/>
    <property type="project" value="InterPro"/>
</dbReference>
<dbReference type="PRINTS" id="PR00119">
    <property type="entry name" value="CATATPASE"/>
</dbReference>
<evidence type="ECO:0000256" key="1">
    <source>
        <dbReference type="ARBA" id="ARBA00004651"/>
    </source>
</evidence>
<dbReference type="Pfam" id="PF00702">
    <property type="entry name" value="Hydrolase"/>
    <property type="match status" value="1"/>
</dbReference>
<dbReference type="PANTHER" id="PTHR48085:SF5">
    <property type="entry name" value="CADMIUM_ZINC-TRANSPORTING ATPASE HMA4-RELATED"/>
    <property type="match status" value="1"/>
</dbReference>
<accession>A0AA45WPF2</accession>
<dbReference type="GO" id="GO:0005886">
    <property type="term" value="C:plasma membrane"/>
    <property type="evidence" value="ECO:0007669"/>
    <property type="project" value="UniProtKB-SubCell"/>
</dbReference>
<dbReference type="NCBIfam" id="TIGR01494">
    <property type="entry name" value="ATPase_P-type"/>
    <property type="match status" value="1"/>
</dbReference>
<evidence type="ECO:0000256" key="10">
    <source>
        <dbReference type="ARBA" id="ARBA00023136"/>
    </source>
</evidence>
<keyword evidence="4" id="KW-0812">Transmembrane</keyword>
<keyword evidence="3 13" id="KW-1003">Cell membrane</keyword>
<evidence type="ECO:0000256" key="4">
    <source>
        <dbReference type="ARBA" id="ARBA00022692"/>
    </source>
</evidence>
<keyword evidence="10" id="KW-0472">Membrane</keyword>
<comment type="caution">
    <text evidence="15">The sequence shown here is derived from an EMBL/GenBank/DDBJ whole genome shotgun (WGS) entry which is preliminary data.</text>
</comment>
<evidence type="ECO:0000256" key="3">
    <source>
        <dbReference type="ARBA" id="ARBA00022475"/>
    </source>
</evidence>
<dbReference type="EC" id="7.2.2.12" evidence="11"/>
<comment type="catalytic activity">
    <reaction evidence="12">
        <text>Zn(2+)(in) + ATP + H2O = Zn(2+)(out) + ADP + phosphate + H(+)</text>
        <dbReference type="Rhea" id="RHEA:20621"/>
        <dbReference type="ChEBI" id="CHEBI:15377"/>
        <dbReference type="ChEBI" id="CHEBI:15378"/>
        <dbReference type="ChEBI" id="CHEBI:29105"/>
        <dbReference type="ChEBI" id="CHEBI:30616"/>
        <dbReference type="ChEBI" id="CHEBI:43474"/>
        <dbReference type="ChEBI" id="CHEBI:456216"/>
        <dbReference type="EC" id="7.2.2.12"/>
    </reaction>
</comment>